<organism evidence="3 4">
    <name type="scientific">Pedobacter xixiisoli</name>
    <dbReference type="NCBI Taxonomy" id="1476464"/>
    <lineage>
        <taxon>Bacteria</taxon>
        <taxon>Pseudomonadati</taxon>
        <taxon>Bacteroidota</taxon>
        <taxon>Sphingobacteriia</taxon>
        <taxon>Sphingobacteriales</taxon>
        <taxon>Sphingobacteriaceae</taxon>
        <taxon>Pedobacter</taxon>
    </lineage>
</organism>
<accession>A0A285ZZM8</accession>
<protein>
    <submittedName>
        <fullName evidence="3">Tetratricopeptide repeat-containing protein</fullName>
    </submittedName>
</protein>
<dbReference type="Proteomes" id="UP000219281">
    <property type="component" value="Unassembled WGS sequence"/>
</dbReference>
<sequence length="310" mass="35771">MTSKQLTVLSFVLILLCTFMPKVNACLNGEHFELTNGTTWYADRDYEVPEGHVFPERESLLSMLHDMDSLYKATKDIGYLSDKGLLLIALGRYQQAITLYLEIEVMKPNRYSTASNLGTVYELIGQNIKALEWIKKSIEIDPESHHQSEWIHVKILEAKIKGDEQYTTHSLLGLDFGNGKLPISKMNKKELETLHYSLYYQLNERMSFVKPKDRMVAQLLFDLGSVSMLLHRNKAASEVYKQAKRYGCSHPDLDFKIKESRRLYLKEVKSFSKAKVVRDESNRLLFYGLVIGLTAIGGSVVYWRRTKSRR</sequence>
<keyword evidence="1" id="KW-0802">TPR repeat</keyword>
<dbReference type="InterPro" id="IPR019734">
    <property type="entry name" value="TPR_rpt"/>
</dbReference>
<dbReference type="EMBL" id="OCMT01000002">
    <property type="protein sequence ID" value="SOD15104.1"/>
    <property type="molecule type" value="Genomic_DNA"/>
</dbReference>
<evidence type="ECO:0000313" key="4">
    <source>
        <dbReference type="Proteomes" id="UP000219281"/>
    </source>
</evidence>
<gene>
    <name evidence="3" type="ORF">SAMN06297358_2079</name>
</gene>
<dbReference type="OrthoDB" id="1159555at2"/>
<keyword evidence="2" id="KW-0812">Transmembrane</keyword>
<keyword evidence="2" id="KW-0472">Membrane</keyword>
<dbReference type="SMART" id="SM00028">
    <property type="entry name" value="TPR"/>
    <property type="match status" value="3"/>
</dbReference>
<dbReference type="SUPFAM" id="SSF48452">
    <property type="entry name" value="TPR-like"/>
    <property type="match status" value="1"/>
</dbReference>
<dbReference type="PROSITE" id="PS50005">
    <property type="entry name" value="TPR"/>
    <property type="match status" value="1"/>
</dbReference>
<reference evidence="4" key="1">
    <citation type="submission" date="2017-09" db="EMBL/GenBank/DDBJ databases">
        <authorList>
            <person name="Varghese N."/>
            <person name="Submissions S."/>
        </authorList>
    </citation>
    <scope>NUCLEOTIDE SEQUENCE [LARGE SCALE GENOMIC DNA]</scope>
    <source>
        <strain evidence="4">CGMCC 1.12803</strain>
    </source>
</reference>
<name>A0A285ZZM8_9SPHI</name>
<feature type="repeat" description="TPR" evidence="1">
    <location>
        <begin position="111"/>
        <end position="144"/>
    </location>
</feature>
<dbReference type="Gene3D" id="1.25.40.10">
    <property type="entry name" value="Tetratricopeptide repeat domain"/>
    <property type="match status" value="1"/>
</dbReference>
<feature type="transmembrane region" description="Helical" evidence="2">
    <location>
        <begin position="284"/>
        <end position="303"/>
    </location>
</feature>
<dbReference type="Pfam" id="PF13181">
    <property type="entry name" value="TPR_8"/>
    <property type="match status" value="1"/>
</dbReference>
<evidence type="ECO:0000313" key="3">
    <source>
        <dbReference type="EMBL" id="SOD15104.1"/>
    </source>
</evidence>
<evidence type="ECO:0000256" key="1">
    <source>
        <dbReference type="PROSITE-ProRule" id="PRU00339"/>
    </source>
</evidence>
<keyword evidence="2" id="KW-1133">Transmembrane helix</keyword>
<keyword evidence="4" id="KW-1185">Reference proteome</keyword>
<proteinExistence type="predicted"/>
<dbReference type="AlphaFoldDB" id="A0A285ZZM8"/>
<dbReference type="InterPro" id="IPR011990">
    <property type="entry name" value="TPR-like_helical_dom_sf"/>
</dbReference>
<evidence type="ECO:0000256" key="2">
    <source>
        <dbReference type="SAM" id="Phobius"/>
    </source>
</evidence>